<organism evidence="1 2">
    <name type="scientific">Trichinella nativa</name>
    <dbReference type="NCBI Taxonomy" id="6335"/>
    <lineage>
        <taxon>Eukaryota</taxon>
        <taxon>Metazoa</taxon>
        <taxon>Ecdysozoa</taxon>
        <taxon>Nematoda</taxon>
        <taxon>Enoplea</taxon>
        <taxon>Dorylaimia</taxon>
        <taxon>Trichinellida</taxon>
        <taxon>Trichinellidae</taxon>
        <taxon>Trichinella</taxon>
    </lineage>
</organism>
<reference evidence="1 2" key="1">
    <citation type="submission" date="2015-05" db="EMBL/GenBank/DDBJ databases">
        <title>Evolution of Trichinella species and genotypes.</title>
        <authorList>
            <person name="Korhonen P.K."/>
            <person name="Edoardo P."/>
            <person name="Giuseppe L.R."/>
            <person name="Gasser R.B."/>
        </authorList>
    </citation>
    <scope>NUCLEOTIDE SEQUENCE [LARGE SCALE GENOMIC DNA]</scope>
    <source>
        <strain evidence="1">ISS10</strain>
    </source>
</reference>
<evidence type="ECO:0000313" key="1">
    <source>
        <dbReference type="EMBL" id="KRZ53476.1"/>
    </source>
</evidence>
<protein>
    <submittedName>
        <fullName evidence="1">Uncharacterized protein</fullName>
    </submittedName>
</protein>
<evidence type="ECO:0000313" key="2">
    <source>
        <dbReference type="Proteomes" id="UP000054721"/>
    </source>
</evidence>
<accession>A0A0V1L1P0</accession>
<sequence length="61" mass="7180">MNCMFLTKRDPMHTIRKAVSGSGERYLKMVNFPMNYAVLKTTKCVLHEISELPRKLFFIEN</sequence>
<gene>
    <name evidence="1" type="ORF">T02_61</name>
</gene>
<dbReference type="Proteomes" id="UP000054721">
    <property type="component" value="Unassembled WGS sequence"/>
</dbReference>
<name>A0A0V1L1P0_9BILA</name>
<keyword evidence="2" id="KW-1185">Reference proteome</keyword>
<proteinExistence type="predicted"/>
<dbReference type="EMBL" id="JYDW01000163">
    <property type="protein sequence ID" value="KRZ53476.1"/>
    <property type="molecule type" value="Genomic_DNA"/>
</dbReference>
<dbReference type="AlphaFoldDB" id="A0A0V1L1P0"/>
<comment type="caution">
    <text evidence="1">The sequence shown here is derived from an EMBL/GenBank/DDBJ whole genome shotgun (WGS) entry which is preliminary data.</text>
</comment>